<evidence type="ECO:0000313" key="2">
    <source>
        <dbReference type="EMBL" id="EGD59346.1"/>
    </source>
</evidence>
<accession>F1Z8R0</accession>
<dbReference type="EMBL" id="AEWJ01000037">
    <property type="protein sequence ID" value="EGD59346.1"/>
    <property type="molecule type" value="Genomic_DNA"/>
</dbReference>
<proteinExistence type="predicted"/>
<protein>
    <recommendedName>
        <fullName evidence="1">Polyvalent protein metallopeptidase domain-containing protein</fullName>
    </recommendedName>
</protein>
<evidence type="ECO:0000313" key="3">
    <source>
        <dbReference type="Proteomes" id="UP000004728"/>
    </source>
</evidence>
<dbReference type="InParanoid" id="F1Z8R0"/>
<name>F1Z8R0_9SPHN</name>
<dbReference type="InterPro" id="IPR041459">
    <property type="entry name" value="MPTase-PolyVal"/>
</dbReference>
<sequence length="70" mass="7337">MAELGASYLMADLGLAYTPRPDHAAYLASWLGALRHDPKAIFNAAAQAQAATDWIHAAHKAAVTPLPLAA</sequence>
<feature type="domain" description="Polyvalent protein metallopeptidase" evidence="1">
    <location>
        <begin position="1"/>
        <end position="47"/>
    </location>
</feature>
<dbReference type="STRING" id="983920.Y88_1408"/>
<comment type="caution">
    <text evidence="2">The sequence shown here is derived from an EMBL/GenBank/DDBJ whole genome shotgun (WGS) entry which is preliminary data.</text>
</comment>
<reference evidence="2 3" key="1">
    <citation type="journal article" date="2012" name="J. Bacteriol.">
        <title>Draft Genome Sequence of Novosphingobium nitrogenifigens Y88T.</title>
        <authorList>
            <person name="Strabala T.J."/>
            <person name="Macdonald L."/>
            <person name="Liu V."/>
            <person name="Smit A.M."/>
        </authorList>
    </citation>
    <scope>NUCLEOTIDE SEQUENCE [LARGE SCALE GENOMIC DNA]</scope>
    <source>
        <strain evidence="2 3">DSM 19370</strain>
    </source>
</reference>
<dbReference type="Pfam" id="PF18818">
    <property type="entry name" value="MPTase-PolyVal"/>
    <property type="match status" value="1"/>
</dbReference>
<dbReference type="eggNOG" id="COG4227">
    <property type="taxonomic scope" value="Bacteria"/>
</dbReference>
<dbReference type="AlphaFoldDB" id="F1Z8R0"/>
<keyword evidence="3" id="KW-1185">Reference proteome</keyword>
<dbReference type="HOGENOM" id="CLU_162641_2_0_5"/>
<organism evidence="2 3">
    <name type="scientific">Novosphingobium nitrogenifigens DSM 19370</name>
    <dbReference type="NCBI Taxonomy" id="983920"/>
    <lineage>
        <taxon>Bacteria</taxon>
        <taxon>Pseudomonadati</taxon>
        <taxon>Pseudomonadota</taxon>
        <taxon>Alphaproteobacteria</taxon>
        <taxon>Sphingomonadales</taxon>
        <taxon>Sphingomonadaceae</taxon>
        <taxon>Novosphingobium</taxon>
    </lineage>
</organism>
<evidence type="ECO:0000259" key="1">
    <source>
        <dbReference type="Pfam" id="PF18818"/>
    </source>
</evidence>
<gene>
    <name evidence="2" type="ORF">Y88_1408</name>
</gene>
<dbReference type="Proteomes" id="UP000004728">
    <property type="component" value="Unassembled WGS sequence"/>
</dbReference>